<evidence type="ECO:0000256" key="2">
    <source>
        <dbReference type="ARBA" id="ARBA00022692"/>
    </source>
</evidence>
<evidence type="ECO:0000256" key="1">
    <source>
        <dbReference type="ARBA" id="ARBA00004141"/>
    </source>
</evidence>
<feature type="transmembrane region" description="Helical" evidence="5">
    <location>
        <begin position="61"/>
        <end position="94"/>
    </location>
</feature>
<organism evidence="6 7">
    <name type="scientific">Mesomycoplasma hyopneumoniae</name>
    <name type="common">Mycoplasma hyopneumoniae</name>
    <dbReference type="NCBI Taxonomy" id="2099"/>
    <lineage>
        <taxon>Bacteria</taxon>
        <taxon>Bacillati</taxon>
        <taxon>Mycoplasmatota</taxon>
        <taxon>Mycoplasmoidales</taxon>
        <taxon>Metamycoplasmataceae</taxon>
        <taxon>Mesomycoplasma</taxon>
    </lineage>
</organism>
<dbReference type="GO" id="GO:0016020">
    <property type="term" value="C:membrane"/>
    <property type="evidence" value="ECO:0007669"/>
    <property type="project" value="UniProtKB-SubCell"/>
</dbReference>
<evidence type="ECO:0000313" key="7">
    <source>
        <dbReference type="Proteomes" id="UP000215452"/>
    </source>
</evidence>
<dbReference type="InterPro" id="IPR006214">
    <property type="entry name" value="Bax_inhibitor_1-related"/>
</dbReference>
<accession>A0A223M8T5</accession>
<evidence type="ECO:0000256" key="5">
    <source>
        <dbReference type="SAM" id="Phobius"/>
    </source>
</evidence>
<dbReference type="Proteomes" id="UP000215452">
    <property type="component" value="Chromosome"/>
</dbReference>
<sequence>MNNNKITYNQRDFKAYSRSTAYIQKQTNRLLGYSLFWLGIAILFIGLLTFAILSIDALFDLYQIFVFSLFSSIATIILITLLILGLNFWISWYIGKNALAEKPSTVFLGFLFFVFVIINSLTLPLFFAFQIIQGNSSLVMLAVAGAGVIMAVVGALGYFNIINFGKLLPLIIAGIVIQFVIGLATHFIFSTFLETLYSIIGITVTLGIIGYEFWLIRNQSCQILAFYTDEAEIKRVFFRIAIWNALGLYISFIRLVIFITRIMASRY</sequence>
<gene>
    <name evidence="6" type="ORF">CIB43_00066</name>
</gene>
<keyword evidence="3 5" id="KW-1133">Transmembrane helix</keyword>
<feature type="transmembrane region" description="Helical" evidence="5">
    <location>
        <begin position="106"/>
        <end position="132"/>
    </location>
</feature>
<evidence type="ECO:0000313" key="6">
    <source>
        <dbReference type="EMBL" id="ASU13982.1"/>
    </source>
</evidence>
<dbReference type="AlphaFoldDB" id="A0A223M8T5"/>
<evidence type="ECO:0000256" key="3">
    <source>
        <dbReference type="ARBA" id="ARBA00022989"/>
    </source>
</evidence>
<feature type="transmembrane region" description="Helical" evidence="5">
    <location>
        <begin position="138"/>
        <end position="160"/>
    </location>
</feature>
<feature type="transmembrane region" description="Helical" evidence="5">
    <location>
        <begin position="167"/>
        <end position="189"/>
    </location>
</feature>
<keyword evidence="4 5" id="KW-0472">Membrane</keyword>
<comment type="subcellular location">
    <subcellularLocation>
        <location evidence="1">Membrane</location>
        <topology evidence="1">Multi-pass membrane protein</topology>
    </subcellularLocation>
</comment>
<feature type="transmembrane region" description="Helical" evidence="5">
    <location>
        <begin position="35"/>
        <end position="55"/>
    </location>
</feature>
<proteinExistence type="predicted"/>
<feature type="transmembrane region" description="Helical" evidence="5">
    <location>
        <begin position="195"/>
        <end position="215"/>
    </location>
</feature>
<keyword evidence="2 5" id="KW-0812">Transmembrane</keyword>
<protein>
    <recommendedName>
        <fullName evidence="8">Inhibitor of apoptosis-promoting Bax1</fullName>
    </recommendedName>
</protein>
<feature type="transmembrane region" description="Helical" evidence="5">
    <location>
        <begin position="236"/>
        <end position="264"/>
    </location>
</feature>
<reference evidence="6 7" key="1">
    <citation type="submission" date="2017-08" db="EMBL/GenBank/DDBJ databases">
        <title>The complete genome sequence of a Mycoplasma hyopneumoniae isolate in Korea.</title>
        <authorList>
            <person name="Han J."/>
            <person name="Lee N."/>
        </authorList>
    </citation>
    <scope>NUCLEOTIDE SEQUENCE [LARGE SCALE GENOMIC DNA]</scope>
    <source>
        <strain evidence="6 7">KM014</strain>
    </source>
</reference>
<dbReference type="Pfam" id="PF01027">
    <property type="entry name" value="Bax1-I"/>
    <property type="match status" value="1"/>
</dbReference>
<evidence type="ECO:0008006" key="8">
    <source>
        <dbReference type="Google" id="ProtNLM"/>
    </source>
</evidence>
<dbReference type="NCBIfam" id="NF045951">
    <property type="entry name" value="MAG0110_fam"/>
    <property type="match status" value="1"/>
</dbReference>
<name>A0A223M8T5_MESHO</name>
<dbReference type="EMBL" id="CP022714">
    <property type="protein sequence ID" value="ASU13982.1"/>
    <property type="molecule type" value="Genomic_DNA"/>
</dbReference>
<evidence type="ECO:0000256" key="4">
    <source>
        <dbReference type="ARBA" id="ARBA00023136"/>
    </source>
</evidence>